<dbReference type="AlphaFoldDB" id="A0A1E4SKV8"/>
<dbReference type="RefSeq" id="XP_020065258.1">
    <property type="nucleotide sequence ID" value="XM_020208527.2"/>
</dbReference>
<dbReference type="STRING" id="984487.A0A1E4SKV8"/>
<feature type="non-terminal residue" evidence="2">
    <location>
        <position position="522"/>
    </location>
</feature>
<keyword evidence="3" id="KW-1185">Reference proteome</keyword>
<feature type="compositionally biased region" description="Basic and acidic residues" evidence="1">
    <location>
        <begin position="23"/>
        <end position="34"/>
    </location>
</feature>
<evidence type="ECO:0000256" key="1">
    <source>
        <dbReference type="SAM" id="MobiDB-lite"/>
    </source>
</evidence>
<protein>
    <submittedName>
        <fullName evidence="2">Uncharacterized protein</fullName>
    </submittedName>
</protein>
<dbReference type="Proteomes" id="UP000094285">
    <property type="component" value="Unassembled WGS sequence"/>
</dbReference>
<sequence>DTVSDFTTTIDSYINKSPITSKFREDNPNLRPVDDASSTSTMAESTERRTLDLGYTGKRLVNKLSYYSTQPVSEYLGERLPSPSIELMEAQNDQASRDSRLGYATNRFSLSSSLSRLSMSQSSHSHVYKPEASEPRSSMASEVSMMSTDNDFMTNQTNPFWKYHILKFGKDMYLTTNPGIKHMYCRNGPGFYVETIFPDKLKKPKIGKGFTLIFKDINGIEANKKDNRPPIMIITKKAESEGGYFTISIPKANKSSSSSNSRSSRKSPMYNGLLLPKKISPNFIPPYSNISQQALHEFNNYEFKDFNNCKWNVGSIPRVRSSRMNKIKSRLRKTSSTSTLNSGINTDQYNDHMKFIGKKNIYFHQNYLEEGDHKNPMNLLYRDTSGDPSKIYLHESNGDFPPVLGLFRPYESKARKRLMNSLQKNRNIFQNRNSTSISTSATKISRNSLSYDLAGGDVKNYYRGGDGLYYLSNPSDDTPDDNKLGWITIYEDKNLFSGDHNKGMFEIVVGLTLAVGFESCME</sequence>
<dbReference type="GeneID" id="30982664"/>
<gene>
    <name evidence="2" type="ORF">CANTADRAFT_33744</name>
</gene>
<dbReference type="OrthoDB" id="4087488at2759"/>
<reference evidence="3" key="1">
    <citation type="submission" date="2016-05" db="EMBL/GenBank/DDBJ databases">
        <title>Comparative genomics of biotechnologically important yeasts.</title>
        <authorList>
            <consortium name="DOE Joint Genome Institute"/>
            <person name="Riley R."/>
            <person name="Haridas S."/>
            <person name="Wolfe K.H."/>
            <person name="Lopes M.R."/>
            <person name="Hittinger C.T."/>
            <person name="Goker M."/>
            <person name="Salamov A."/>
            <person name="Wisecaver J."/>
            <person name="Long T.M."/>
            <person name="Aerts A.L."/>
            <person name="Barry K."/>
            <person name="Choi C."/>
            <person name="Clum A."/>
            <person name="Coughlan A.Y."/>
            <person name="Deshpande S."/>
            <person name="Douglass A.P."/>
            <person name="Hanson S.J."/>
            <person name="Klenk H.-P."/>
            <person name="Labutti K."/>
            <person name="Lapidus A."/>
            <person name="Lindquist E."/>
            <person name="Lipzen A."/>
            <person name="Meier-Kolthoff J.P."/>
            <person name="Ohm R.A."/>
            <person name="Otillar R.P."/>
            <person name="Pangilinan J."/>
            <person name="Peng Y."/>
            <person name="Rokas A."/>
            <person name="Rosa C.A."/>
            <person name="Scheuner C."/>
            <person name="Sibirny A.A."/>
            <person name="Slot J.C."/>
            <person name="Stielow J.B."/>
            <person name="Sun H."/>
            <person name="Kurtzman C.P."/>
            <person name="Blackwell M."/>
            <person name="Grigoriev I.V."/>
            <person name="Jeffries T.W."/>
        </authorList>
    </citation>
    <scope>NUCLEOTIDE SEQUENCE [LARGE SCALE GENOMIC DNA]</scope>
    <source>
        <strain evidence="3">NRRL Y-17324</strain>
    </source>
</reference>
<organism evidence="2 3">
    <name type="scientific">Suhomyces tanzawaensis NRRL Y-17324</name>
    <dbReference type="NCBI Taxonomy" id="984487"/>
    <lineage>
        <taxon>Eukaryota</taxon>
        <taxon>Fungi</taxon>
        <taxon>Dikarya</taxon>
        <taxon>Ascomycota</taxon>
        <taxon>Saccharomycotina</taxon>
        <taxon>Pichiomycetes</taxon>
        <taxon>Debaryomycetaceae</taxon>
        <taxon>Suhomyces</taxon>
    </lineage>
</organism>
<proteinExistence type="predicted"/>
<feature type="region of interest" description="Disordered" evidence="1">
    <location>
        <begin position="121"/>
        <end position="140"/>
    </location>
</feature>
<feature type="non-terminal residue" evidence="2">
    <location>
        <position position="1"/>
    </location>
</feature>
<feature type="region of interest" description="Disordered" evidence="1">
    <location>
        <begin position="23"/>
        <end position="47"/>
    </location>
</feature>
<dbReference type="EMBL" id="KV453911">
    <property type="protein sequence ID" value="ODV80136.1"/>
    <property type="molecule type" value="Genomic_DNA"/>
</dbReference>
<accession>A0A1E4SKV8</accession>
<name>A0A1E4SKV8_9ASCO</name>
<evidence type="ECO:0000313" key="3">
    <source>
        <dbReference type="Proteomes" id="UP000094285"/>
    </source>
</evidence>
<evidence type="ECO:0000313" key="2">
    <source>
        <dbReference type="EMBL" id="ODV80136.1"/>
    </source>
</evidence>